<proteinExistence type="predicted"/>
<organism evidence="1 2">
    <name type="scientific">Iris pallida</name>
    <name type="common">Sweet iris</name>
    <dbReference type="NCBI Taxonomy" id="29817"/>
    <lineage>
        <taxon>Eukaryota</taxon>
        <taxon>Viridiplantae</taxon>
        <taxon>Streptophyta</taxon>
        <taxon>Embryophyta</taxon>
        <taxon>Tracheophyta</taxon>
        <taxon>Spermatophyta</taxon>
        <taxon>Magnoliopsida</taxon>
        <taxon>Liliopsida</taxon>
        <taxon>Asparagales</taxon>
        <taxon>Iridaceae</taxon>
        <taxon>Iridoideae</taxon>
        <taxon>Irideae</taxon>
        <taxon>Iris</taxon>
    </lineage>
</organism>
<comment type="caution">
    <text evidence="1">The sequence shown here is derived from an EMBL/GenBank/DDBJ whole genome shotgun (WGS) entry which is preliminary data.</text>
</comment>
<dbReference type="AlphaFoldDB" id="A0AAX6F1F8"/>
<protein>
    <submittedName>
        <fullName evidence="1">Uncharacterized protein</fullName>
    </submittedName>
</protein>
<reference evidence="1" key="2">
    <citation type="submission" date="2023-04" db="EMBL/GenBank/DDBJ databases">
        <authorList>
            <person name="Bruccoleri R.E."/>
            <person name="Oakeley E.J."/>
            <person name="Faust A.-M."/>
            <person name="Dessus-Babus S."/>
            <person name="Altorfer M."/>
            <person name="Burckhardt D."/>
            <person name="Oertli M."/>
            <person name="Naumann U."/>
            <person name="Petersen F."/>
            <person name="Wong J."/>
        </authorList>
    </citation>
    <scope>NUCLEOTIDE SEQUENCE</scope>
    <source>
        <strain evidence="1">GSM-AAB239-AS_SAM_17_03QT</strain>
        <tissue evidence="1">Leaf</tissue>
    </source>
</reference>
<dbReference type="EMBL" id="JANAVB010032620">
    <property type="protein sequence ID" value="KAJ6809979.1"/>
    <property type="molecule type" value="Genomic_DNA"/>
</dbReference>
<reference evidence="1" key="1">
    <citation type="journal article" date="2023" name="GigaByte">
        <title>Genome assembly of the bearded iris, Iris pallida Lam.</title>
        <authorList>
            <person name="Bruccoleri R.E."/>
            <person name="Oakeley E.J."/>
            <person name="Faust A.M.E."/>
            <person name="Altorfer M."/>
            <person name="Dessus-Babus S."/>
            <person name="Burckhardt D."/>
            <person name="Oertli M."/>
            <person name="Naumann U."/>
            <person name="Petersen F."/>
            <person name="Wong J."/>
        </authorList>
    </citation>
    <scope>NUCLEOTIDE SEQUENCE</scope>
    <source>
        <strain evidence="1">GSM-AAB239-AS_SAM_17_03QT</strain>
    </source>
</reference>
<dbReference type="Proteomes" id="UP001140949">
    <property type="component" value="Unassembled WGS sequence"/>
</dbReference>
<keyword evidence="2" id="KW-1185">Reference proteome</keyword>
<evidence type="ECO:0000313" key="1">
    <source>
        <dbReference type="EMBL" id="KAJ6809979.1"/>
    </source>
</evidence>
<sequence>MWRRELVASPVRSERRCISGLGRIDGKIEPRQRRGTLGGRWTRLASARTAVSNRRGAEGPVALSRLAVDFGVSVVLRKHGHGVRLAGGDWRDDVLTPAATMHG</sequence>
<name>A0AAX6F1F8_IRIPA</name>
<evidence type="ECO:0000313" key="2">
    <source>
        <dbReference type="Proteomes" id="UP001140949"/>
    </source>
</evidence>
<gene>
    <name evidence="1" type="ORF">M6B38_157935</name>
</gene>
<accession>A0AAX6F1F8</accession>